<reference evidence="5 6" key="1">
    <citation type="submission" date="2017-12" db="EMBL/GenBank/DDBJ databases">
        <title>Comparative genomics of Botrytis spp.</title>
        <authorList>
            <person name="Valero-Jimenez C.A."/>
            <person name="Tapia P."/>
            <person name="Veloso J."/>
            <person name="Silva-Moreno E."/>
            <person name="Staats M."/>
            <person name="Valdes J.H."/>
            <person name="Van Kan J.A.L."/>
        </authorList>
    </citation>
    <scope>NUCLEOTIDE SEQUENCE [LARGE SCALE GENOMIC DNA]</scope>
    <source>
        <strain evidence="5 6">Bt9001</strain>
    </source>
</reference>
<dbReference type="AlphaFoldDB" id="A0A4Z1F098"/>
<sequence>MSKLFIGGLAWHTDENALREKFSEFGTVEEAVVVKDRDTGRSRGFGFVRYGQGNPDSSPEADAEKAIQEMNSVEFDGRTIRVDKASERAGNDRSGGGGGFGGGRGGGGYGGRGGGGYGGGGGGYGGGRGYDNNSGGGGGYSGGGGYNGGRILSDDFSFNGRTTLLTVYDIGGGYSGGGGYNGGGGGGYSGGGGGGYSGGGGYDRNQSGGNAGNWGGNQ</sequence>
<dbReference type="PROSITE" id="PS50102">
    <property type="entry name" value="RRM"/>
    <property type="match status" value="1"/>
</dbReference>
<dbReference type="InterPro" id="IPR012677">
    <property type="entry name" value="Nucleotide-bd_a/b_plait_sf"/>
</dbReference>
<evidence type="ECO:0000259" key="4">
    <source>
        <dbReference type="PROSITE" id="PS50102"/>
    </source>
</evidence>
<protein>
    <recommendedName>
        <fullName evidence="4">RRM domain-containing protein</fullName>
    </recommendedName>
</protein>
<feature type="region of interest" description="Disordered" evidence="3">
    <location>
        <begin position="84"/>
        <end position="103"/>
    </location>
</feature>
<proteinExistence type="predicted"/>
<gene>
    <name evidence="5" type="ORF">BTUL_0015g00920</name>
</gene>
<evidence type="ECO:0000256" key="3">
    <source>
        <dbReference type="SAM" id="MobiDB-lite"/>
    </source>
</evidence>
<name>A0A4Z1F098_9HELO</name>
<comment type="caution">
    <text evidence="5">The sequence shown here is derived from an EMBL/GenBank/DDBJ whole genome shotgun (WGS) entry which is preliminary data.</text>
</comment>
<dbReference type="GO" id="GO:0003723">
    <property type="term" value="F:RNA binding"/>
    <property type="evidence" value="ECO:0007669"/>
    <property type="project" value="UniProtKB-UniRule"/>
</dbReference>
<feature type="compositionally biased region" description="Gly residues" evidence="3">
    <location>
        <begin position="93"/>
        <end position="103"/>
    </location>
</feature>
<dbReference type="InterPro" id="IPR000504">
    <property type="entry name" value="RRM_dom"/>
</dbReference>
<feature type="compositionally biased region" description="Gly residues" evidence="3">
    <location>
        <begin position="209"/>
        <end position="218"/>
    </location>
</feature>
<dbReference type="InterPro" id="IPR035979">
    <property type="entry name" value="RBD_domain_sf"/>
</dbReference>
<evidence type="ECO:0000313" key="5">
    <source>
        <dbReference type="EMBL" id="TGO17756.1"/>
    </source>
</evidence>
<evidence type="ECO:0000256" key="1">
    <source>
        <dbReference type="ARBA" id="ARBA00022884"/>
    </source>
</evidence>
<feature type="region of interest" description="Disordered" evidence="3">
    <location>
        <begin position="196"/>
        <end position="218"/>
    </location>
</feature>
<dbReference type="PANTHER" id="PTHR48024">
    <property type="entry name" value="GEO13361P1-RELATED"/>
    <property type="match status" value="1"/>
</dbReference>
<dbReference type="EMBL" id="PQXH01000015">
    <property type="protein sequence ID" value="TGO17756.1"/>
    <property type="molecule type" value="Genomic_DNA"/>
</dbReference>
<keyword evidence="1 2" id="KW-0694">RNA-binding</keyword>
<dbReference type="GO" id="GO:0005634">
    <property type="term" value="C:nucleus"/>
    <property type="evidence" value="ECO:0007669"/>
    <property type="project" value="TreeGrafter"/>
</dbReference>
<dbReference type="InterPro" id="IPR050886">
    <property type="entry name" value="RNA-binding_reg"/>
</dbReference>
<evidence type="ECO:0000256" key="2">
    <source>
        <dbReference type="PROSITE-ProRule" id="PRU00176"/>
    </source>
</evidence>
<dbReference type="Pfam" id="PF00076">
    <property type="entry name" value="RRM_1"/>
    <property type="match status" value="1"/>
</dbReference>
<dbReference type="SMART" id="SM00360">
    <property type="entry name" value="RRM"/>
    <property type="match status" value="1"/>
</dbReference>
<feature type="domain" description="RRM" evidence="4">
    <location>
        <begin position="2"/>
        <end position="87"/>
    </location>
</feature>
<accession>A0A4Z1F098</accession>
<dbReference type="OrthoDB" id="439808at2759"/>
<dbReference type="Proteomes" id="UP000297777">
    <property type="component" value="Unassembled WGS sequence"/>
</dbReference>
<dbReference type="PANTHER" id="PTHR48024:SF60">
    <property type="entry name" value="RNA-BINDING PROTEIN, PUTATIVE (AFU_ORTHOLOGUE AFUA_3G08580)-RELATED"/>
    <property type="match status" value="1"/>
</dbReference>
<dbReference type="SUPFAM" id="SSF54928">
    <property type="entry name" value="RNA-binding domain, RBD"/>
    <property type="match status" value="1"/>
</dbReference>
<keyword evidence="6" id="KW-1185">Reference proteome</keyword>
<dbReference type="Gene3D" id="3.30.70.330">
    <property type="match status" value="1"/>
</dbReference>
<evidence type="ECO:0000313" key="6">
    <source>
        <dbReference type="Proteomes" id="UP000297777"/>
    </source>
</evidence>
<organism evidence="5 6">
    <name type="scientific">Botrytis tulipae</name>
    <dbReference type="NCBI Taxonomy" id="87230"/>
    <lineage>
        <taxon>Eukaryota</taxon>
        <taxon>Fungi</taxon>
        <taxon>Dikarya</taxon>
        <taxon>Ascomycota</taxon>
        <taxon>Pezizomycotina</taxon>
        <taxon>Leotiomycetes</taxon>
        <taxon>Helotiales</taxon>
        <taxon>Sclerotiniaceae</taxon>
        <taxon>Botrytis</taxon>
    </lineage>
</organism>